<keyword evidence="8" id="KW-1185">Reference proteome</keyword>
<evidence type="ECO:0000256" key="5">
    <source>
        <dbReference type="SAM" id="SignalP"/>
    </source>
</evidence>
<evidence type="ECO:0000313" key="8">
    <source>
        <dbReference type="Proteomes" id="UP000267223"/>
    </source>
</evidence>
<feature type="signal peptide" evidence="5">
    <location>
        <begin position="1"/>
        <end position="17"/>
    </location>
</feature>
<dbReference type="InterPro" id="IPR017937">
    <property type="entry name" value="Thioredoxin_CS"/>
</dbReference>
<dbReference type="Pfam" id="PF14289">
    <property type="entry name" value="DUF4369"/>
    <property type="match status" value="1"/>
</dbReference>
<evidence type="ECO:0000256" key="2">
    <source>
        <dbReference type="ARBA" id="ARBA00022748"/>
    </source>
</evidence>
<dbReference type="EMBL" id="RJJR01000025">
    <property type="protein sequence ID" value="RNI32703.1"/>
    <property type="molecule type" value="Genomic_DNA"/>
</dbReference>
<dbReference type="InterPro" id="IPR000866">
    <property type="entry name" value="AhpC/TSA"/>
</dbReference>
<organism evidence="7 8">
    <name type="scientific">Hanamia caeni</name>
    <dbReference type="NCBI Taxonomy" id="2294116"/>
    <lineage>
        <taxon>Bacteria</taxon>
        <taxon>Pseudomonadati</taxon>
        <taxon>Bacteroidota</taxon>
        <taxon>Chitinophagia</taxon>
        <taxon>Chitinophagales</taxon>
        <taxon>Chitinophagaceae</taxon>
        <taxon>Hanamia</taxon>
    </lineage>
</organism>
<dbReference type="InterPro" id="IPR036249">
    <property type="entry name" value="Thioredoxin-like_sf"/>
</dbReference>
<dbReference type="GO" id="GO:0017004">
    <property type="term" value="P:cytochrome complex assembly"/>
    <property type="evidence" value="ECO:0007669"/>
    <property type="project" value="UniProtKB-KW"/>
</dbReference>
<dbReference type="Proteomes" id="UP000267223">
    <property type="component" value="Unassembled WGS sequence"/>
</dbReference>
<evidence type="ECO:0000256" key="4">
    <source>
        <dbReference type="ARBA" id="ARBA00023284"/>
    </source>
</evidence>
<dbReference type="GO" id="GO:0016209">
    <property type="term" value="F:antioxidant activity"/>
    <property type="evidence" value="ECO:0007669"/>
    <property type="project" value="InterPro"/>
</dbReference>
<dbReference type="InterPro" id="IPR050553">
    <property type="entry name" value="Thioredoxin_ResA/DsbE_sf"/>
</dbReference>
<comment type="caution">
    <text evidence="7">The sequence shown here is derived from an EMBL/GenBank/DDBJ whole genome shotgun (WGS) entry which is preliminary data.</text>
</comment>
<evidence type="ECO:0000313" key="7">
    <source>
        <dbReference type="EMBL" id="RNI32703.1"/>
    </source>
</evidence>
<dbReference type="PROSITE" id="PS00194">
    <property type="entry name" value="THIOREDOXIN_1"/>
    <property type="match status" value="1"/>
</dbReference>
<evidence type="ECO:0000256" key="3">
    <source>
        <dbReference type="ARBA" id="ARBA00023157"/>
    </source>
</evidence>
<dbReference type="OrthoDB" id="6399635at2"/>
<keyword evidence="2" id="KW-0201">Cytochrome c-type biogenesis</keyword>
<accession>A0A3M9N673</accession>
<dbReference type="GO" id="GO:0016491">
    <property type="term" value="F:oxidoreductase activity"/>
    <property type="evidence" value="ECO:0007669"/>
    <property type="project" value="InterPro"/>
</dbReference>
<dbReference type="PANTHER" id="PTHR42852:SF6">
    <property type="entry name" value="THIOL:DISULFIDE INTERCHANGE PROTEIN DSBE"/>
    <property type="match status" value="1"/>
</dbReference>
<dbReference type="InterPro" id="IPR013766">
    <property type="entry name" value="Thioredoxin_domain"/>
</dbReference>
<dbReference type="AlphaFoldDB" id="A0A3M9N673"/>
<gene>
    <name evidence="7" type="ORF">EFY79_20055</name>
</gene>
<protein>
    <submittedName>
        <fullName evidence="7">AhpC/TSA family protein</fullName>
    </submittedName>
</protein>
<feature type="domain" description="Thioredoxin" evidence="6">
    <location>
        <begin position="207"/>
        <end position="345"/>
    </location>
</feature>
<evidence type="ECO:0000256" key="1">
    <source>
        <dbReference type="ARBA" id="ARBA00004196"/>
    </source>
</evidence>
<comment type="subcellular location">
    <subcellularLocation>
        <location evidence="1">Cell envelope</location>
    </subcellularLocation>
</comment>
<dbReference type="CDD" id="cd02966">
    <property type="entry name" value="TlpA_like_family"/>
    <property type="match status" value="1"/>
</dbReference>
<reference evidence="7 8" key="1">
    <citation type="submission" date="2018-11" db="EMBL/GenBank/DDBJ databases">
        <title>Draft genome sequence of Ferruginibacter sp. BO-59.</title>
        <authorList>
            <person name="Im W.T."/>
        </authorList>
    </citation>
    <scope>NUCLEOTIDE SEQUENCE [LARGE SCALE GENOMIC DNA]</scope>
    <source>
        <strain evidence="7 8">BO-59</strain>
    </source>
</reference>
<dbReference type="PROSITE" id="PS51352">
    <property type="entry name" value="THIOREDOXIN_2"/>
    <property type="match status" value="1"/>
</dbReference>
<keyword evidence="3" id="KW-1015">Disulfide bond</keyword>
<sequence>MKSFFLLLLAVPFFAISQPNSNGYEISGNITGYPDGASVSFLNQQTNALEKQGTIQDGKFTIKGNLAEPSFIILVFGEQPPAVPMFIDNSKILIKGDRNNLENLSITGSKTENEYQEYVNAVKPYEHLFTGEGGKSSDSILALEKITERFVKKYPSSHVDPVAIIRMMQISSNVKLADNLFQSMSKDVKQTNLAKYVDQQLEIAKINPIGAKIADFSETDTAGKRVSITSFRGKYVLIDFWASWCGPCRMENPNVVAAYNKYNDKNFTVLGISLDQAKPAWLNAIRMDGLNWTQVSDLHGWSSGLATKFKISSIPQNILIDPNGIIIAKNLRGEALNQKLGELFN</sequence>
<name>A0A3M9N673_9BACT</name>
<dbReference type="SUPFAM" id="SSF52833">
    <property type="entry name" value="Thioredoxin-like"/>
    <property type="match status" value="1"/>
</dbReference>
<feature type="chain" id="PRO_5017940040" evidence="5">
    <location>
        <begin position="18"/>
        <end position="345"/>
    </location>
</feature>
<dbReference type="Pfam" id="PF00578">
    <property type="entry name" value="AhpC-TSA"/>
    <property type="match status" value="1"/>
</dbReference>
<dbReference type="PANTHER" id="PTHR42852">
    <property type="entry name" value="THIOL:DISULFIDE INTERCHANGE PROTEIN DSBE"/>
    <property type="match status" value="1"/>
</dbReference>
<dbReference type="GO" id="GO:0030313">
    <property type="term" value="C:cell envelope"/>
    <property type="evidence" value="ECO:0007669"/>
    <property type="project" value="UniProtKB-SubCell"/>
</dbReference>
<keyword evidence="4" id="KW-0676">Redox-active center</keyword>
<proteinExistence type="predicted"/>
<evidence type="ECO:0000259" key="6">
    <source>
        <dbReference type="PROSITE" id="PS51352"/>
    </source>
</evidence>
<keyword evidence="5" id="KW-0732">Signal</keyword>
<dbReference type="Gene3D" id="3.40.30.10">
    <property type="entry name" value="Glutaredoxin"/>
    <property type="match status" value="1"/>
</dbReference>
<dbReference type="RefSeq" id="WP_123122547.1">
    <property type="nucleotide sequence ID" value="NZ_RJJR01000025.1"/>
</dbReference>
<dbReference type="InterPro" id="IPR025380">
    <property type="entry name" value="DUF4369"/>
</dbReference>